<dbReference type="Pfam" id="PF20150">
    <property type="entry name" value="2EXR"/>
    <property type="match status" value="1"/>
</dbReference>
<dbReference type="OMA" id="FQERIAW"/>
<dbReference type="KEGG" id="ssl:SS1G_13228"/>
<sequence>MATHQFTRFPNLSAEIRIMIWRKSIEPRLVEVWPKGGKYDGFCSSTPLPGAMTACRESRATVIRFYSLVFGGTFIQARIRFNFALDTLYIDWKIQERLASFVLSISEYEAGRIRSIFIDGEIRYARYCNGLEVDMGMLRRNPAMRHGISTDYNSEKVGDDEFQLLSSALSSMPMLVKLYVVYTVKPEGDEAPLDNHDEFSQLIIFKYDELLDSFPAPSNAEDDYRVSLNDEIEPISFDWLLNNISVRFNQYQIRHLDIRYAWRFPTFFTTPPSGFSSPGFQERIAWWREHRDSGYFLLEEE</sequence>
<reference evidence="3" key="1">
    <citation type="journal article" date="2017" name="Genome Biol. Evol.">
        <title>The complete genome sequence of the phytopathogenic fungus Sclerotinia sclerotiorum reveals insights into the genome architecture of broad host range pathogens.</title>
        <authorList>
            <person name="Derbyshire M."/>
            <person name="Denton-Giles M."/>
            <person name="Hegedus D."/>
            <person name="Seifbarghy S."/>
            <person name="Rollins J."/>
            <person name="van Kan J."/>
            <person name="Seidl M.F."/>
            <person name="Faino L."/>
            <person name="Mbengue M."/>
            <person name="Navaud O."/>
            <person name="Raffaele S."/>
            <person name="Hammond-Kosack K."/>
            <person name="Heard S."/>
            <person name="Oliver R."/>
        </authorList>
    </citation>
    <scope>NUCLEOTIDE SEQUENCE [LARGE SCALE GENOMIC DNA]</scope>
    <source>
        <strain evidence="3">ATCC 18683 / 1980 / Ss-1</strain>
    </source>
</reference>
<dbReference type="InterPro" id="IPR045518">
    <property type="entry name" value="2EXR"/>
</dbReference>
<dbReference type="OrthoDB" id="3555024at2759"/>
<proteinExistence type="predicted"/>
<protein>
    <recommendedName>
        <fullName evidence="1">2EXR domain-containing protein</fullName>
    </recommendedName>
</protein>
<dbReference type="AlphaFoldDB" id="A0A1D9Q070"/>
<name>A0A1D9Q070_SCLS1</name>
<dbReference type="RefSeq" id="XP_001585712.1">
    <property type="nucleotide sequence ID" value="XM_001585662.1"/>
</dbReference>
<organism evidence="2 3">
    <name type="scientific">Sclerotinia sclerotiorum (strain ATCC 18683 / 1980 / Ss-1)</name>
    <name type="common">White mold</name>
    <name type="synonym">Whetzelinia sclerotiorum</name>
    <dbReference type="NCBI Taxonomy" id="665079"/>
    <lineage>
        <taxon>Eukaryota</taxon>
        <taxon>Fungi</taxon>
        <taxon>Dikarya</taxon>
        <taxon>Ascomycota</taxon>
        <taxon>Pezizomycotina</taxon>
        <taxon>Leotiomycetes</taxon>
        <taxon>Helotiales</taxon>
        <taxon>Sclerotiniaceae</taxon>
        <taxon>Sclerotinia</taxon>
    </lineage>
</organism>
<evidence type="ECO:0000313" key="3">
    <source>
        <dbReference type="Proteomes" id="UP000177798"/>
    </source>
</evidence>
<dbReference type="VEuPathDB" id="FungiDB:sscle_03g030760"/>
<dbReference type="PANTHER" id="PTHR35910">
    <property type="entry name" value="2EXR DOMAIN-CONTAINING PROTEIN"/>
    <property type="match status" value="1"/>
</dbReference>
<gene>
    <name evidence="2" type="ORF">sscle_03g030760</name>
</gene>
<dbReference type="EMBL" id="CP017816">
    <property type="protein sequence ID" value="APA08306.1"/>
    <property type="molecule type" value="Genomic_DNA"/>
</dbReference>
<evidence type="ECO:0000313" key="2">
    <source>
        <dbReference type="EMBL" id="APA08306.1"/>
    </source>
</evidence>
<feature type="domain" description="2EXR" evidence="1">
    <location>
        <begin position="6"/>
        <end position="88"/>
    </location>
</feature>
<dbReference type="Proteomes" id="UP000177798">
    <property type="component" value="Chromosome 3"/>
</dbReference>
<accession>A0A1D9Q070</accession>
<dbReference type="PANTHER" id="PTHR35910:SF6">
    <property type="entry name" value="2EXR DOMAIN-CONTAINING PROTEIN"/>
    <property type="match status" value="1"/>
</dbReference>
<evidence type="ECO:0000259" key="1">
    <source>
        <dbReference type="Pfam" id="PF20150"/>
    </source>
</evidence>